<dbReference type="AlphaFoldDB" id="A0A285QD46"/>
<dbReference type="CDD" id="cd07389">
    <property type="entry name" value="MPP_PhoD"/>
    <property type="match status" value="1"/>
</dbReference>
<sequence>MRRRSFLAASVGALAMPMRAPAIVAPDRLRPRLPLGVMSGDPLGDRAMLWSAADQRARMVVEWSTDPSFRNRERRTGSLATPATGLTARLDLTGLPAGREVFYRVAFADPDDSRRVSDWTPGRLRMTHQSERSVRFTFAGDEAGQGFGINPDLGGYRLYEAMRQKQPDFFIHQGDQIYADGPLKPEVALAGGGVWRNLVTPAKDHVAETLEDFRGAYAYNLQDAHKRRFLAEVPMLVQWDDHEVRNNWWPDKPLAGATPMATLAANARRALLEYNPLRPMPGAAGIYRNFRPSPLIEVFMLDARSRRGANLLAGGPARRDGDMFGREQISWLEGALMRSTATWKVIASDIPLSLTVPDLNRDVAKGGIEGLADGAAGPPGGREPELARLLSFMRRHRIRNTVWLSADVHYAAAIRYEPGRAAFADFDPFWEFVAGPINAGTGTSAGNPLDPTFGPALVYDSMPSAPIDSSPRGGNQFFGMGEVDPVTGVLTMSIHDLNGSERFRMPIEPQR</sequence>
<dbReference type="InterPro" id="IPR029052">
    <property type="entry name" value="Metallo-depent_PP-like"/>
</dbReference>
<dbReference type="Pfam" id="PF16655">
    <property type="entry name" value="PhoD_N"/>
    <property type="match status" value="1"/>
</dbReference>
<evidence type="ECO:0000256" key="1">
    <source>
        <dbReference type="SAM" id="SignalP"/>
    </source>
</evidence>
<dbReference type="InterPro" id="IPR032093">
    <property type="entry name" value="PhoD_N"/>
</dbReference>
<reference evidence="4 5" key="1">
    <citation type="submission" date="2017-07" db="EMBL/GenBank/DDBJ databases">
        <authorList>
            <person name="Sun Z.S."/>
            <person name="Albrecht U."/>
            <person name="Echele G."/>
            <person name="Lee C.C."/>
        </authorList>
    </citation>
    <scope>NUCLEOTIDE SEQUENCE [LARGE SCALE GENOMIC DNA]</scope>
    <source>
        <strain evidence="4 5">CGMCC 1.12672</strain>
    </source>
</reference>
<feature type="chain" id="PRO_5013035505" evidence="1">
    <location>
        <begin position="23"/>
        <end position="511"/>
    </location>
</feature>
<dbReference type="InterPro" id="IPR052900">
    <property type="entry name" value="Phospholipid_Metab_Enz"/>
</dbReference>
<dbReference type="SUPFAM" id="SSF56300">
    <property type="entry name" value="Metallo-dependent phosphatases"/>
    <property type="match status" value="1"/>
</dbReference>
<gene>
    <name evidence="4" type="ORF">SAMN06297144_0555</name>
</gene>
<dbReference type="Gene3D" id="3.60.21.70">
    <property type="entry name" value="PhoD-like phosphatase"/>
    <property type="match status" value="1"/>
</dbReference>
<feature type="domain" description="Phospholipase D N-terminal" evidence="3">
    <location>
        <begin position="35"/>
        <end position="113"/>
    </location>
</feature>
<keyword evidence="1" id="KW-0732">Signal</keyword>
<dbReference type="InterPro" id="IPR038607">
    <property type="entry name" value="PhoD-like_sf"/>
</dbReference>
<dbReference type="Proteomes" id="UP000219494">
    <property type="component" value="Unassembled WGS sequence"/>
</dbReference>
<evidence type="ECO:0000313" key="5">
    <source>
        <dbReference type="Proteomes" id="UP000219494"/>
    </source>
</evidence>
<dbReference type="InterPro" id="IPR018946">
    <property type="entry name" value="PhoD-like_MPP"/>
</dbReference>
<dbReference type="Pfam" id="PF09423">
    <property type="entry name" value="PhoD"/>
    <property type="match status" value="1"/>
</dbReference>
<organism evidence="4 5">
    <name type="scientific">Sphingomonas guangdongensis</name>
    <dbReference type="NCBI Taxonomy" id="1141890"/>
    <lineage>
        <taxon>Bacteria</taxon>
        <taxon>Pseudomonadati</taxon>
        <taxon>Pseudomonadota</taxon>
        <taxon>Alphaproteobacteria</taxon>
        <taxon>Sphingomonadales</taxon>
        <taxon>Sphingomonadaceae</taxon>
        <taxon>Sphingomonas</taxon>
    </lineage>
</organism>
<dbReference type="EMBL" id="OBMI01000001">
    <property type="protein sequence ID" value="SOB79448.1"/>
    <property type="molecule type" value="Genomic_DNA"/>
</dbReference>
<dbReference type="OrthoDB" id="327733at2"/>
<feature type="signal peptide" evidence="1">
    <location>
        <begin position="1"/>
        <end position="22"/>
    </location>
</feature>
<feature type="domain" description="PhoD-like phosphatase metallophosphatase" evidence="2">
    <location>
        <begin position="144"/>
        <end position="444"/>
    </location>
</feature>
<dbReference type="Gene3D" id="2.60.40.380">
    <property type="entry name" value="Purple acid phosphatase-like, N-terminal"/>
    <property type="match status" value="1"/>
</dbReference>
<name>A0A285QD46_9SPHN</name>
<keyword evidence="5" id="KW-1185">Reference proteome</keyword>
<dbReference type="PANTHER" id="PTHR43606:SF1">
    <property type="entry name" value="PHOD-LIKE PHOSPHATASE METALLOPHOSPHATASE DOMAIN-CONTAINING PROTEIN"/>
    <property type="match status" value="1"/>
</dbReference>
<dbReference type="PANTHER" id="PTHR43606">
    <property type="entry name" value="PHOSPHATASE, PUTATIVE (AFU_ORTHOLOGUE AFUA_6G08710)-RELATED"/>
    <property type="match status" value="1"/>
</dbReference>
<accession>A0A285QD46</accession>
<evidence type="ECO:0000313" key="4">
    <source>
        <dbReference type="EMBL" id="SOB79448.1"/>
    </source>
</evidence>
<evidence type="ECO:0000259" key="2">
    <source>
        <dbReference type="Pfam" id="PF09423"/>
    </source>
</evidence>
<proteinExistence type="predicted"/>
<evidence type="ECO:0000259" key="3">
    <source>
        <dbReference type="Pfam" id="PF16655"/>
    </source>
</evidence>
<protein>
    <submittedName>
        <fullName evidence="4">Alkaline phosphatase D</fullName>
    </submittedName>
</protein>